<gene>
    <name evidence="2" type="ORF">CR513_27415</name>
</gene>
<comment type="caution">
    <text evidence="2">The sequence shown here is derived from an EMBL/GenBank/DDBJ whole genome shotgun (WGS) entry which is preliminary data.</text>
</comment>
<evidence type="ECO:0000313" key="3">
    <source>
        <dbReference type="Proteomes" id="UP000257109"/>
    </source>
</evidence>
<feature type="non-terminal residue" evidence="2">
    <location>
        <position position="1"/>
    </location>
</feature>
<feature type="coiled-coil region" evidence="1">
    <location>
        <begin position="34"/>
        <end position="72"/>
    </location>
</feature>
<organism evidence="2 3">
    <name type="scientific">Mucuna pruriens</name>
    <name type="common">Velvet bean</name>
    <name type="synonym">Dolichos pruriens</name>
    <dbReference type="NCBI Taxonomy" id="157652"/>
    <lineage>
        <taxon>Eukaryota</taxon>
        <taxon>Viridiplantae</taxon>
        <taxon>Streptophyta</taxon>
        <taxon>Embryophyta</taxon>
        <taxon>Tracheophyta</taxon>
        <taxon>Spermatophyta</taxon>
        <taxon>Magnoliopsida</taxon>
        <taxon>eudicotyledons</taxon>
        <taxon>Gunneridae</taxon>
        <taxon>Pentapetalae</taxon>
        <taxon>rosids</taxon>
        <taxon>fabids</taxon>
        <taxon>Fabales</taxon>
        <taxon>Fabaceae</taxon>
        <taxon>Papilionoideae</taxon>
        <taxon>50 kb inversion clade</taxon>
        <taxon>NPAAA clade</taxon>
        <taxon>indigoferoid/millettioid clade</taxon>
        <taxon>Phaseoleae</taxon>
        <taxon>Mucuna</taxon>
    </lineage>
</organism>
<name>A0A371GJI1_MUCPR</name>
<dbReference type="OrthoDB" id="849476at2759"/>
<protein>
    <submittedName>
        <fullName evidence="2">Uncharacterized protein</fullName>
    </submittedName>
</protein>
<reference evidence="2" key="1">
    <citation type="submission" date="2018-05" db="EMBL/GenBank/DDBJ databases">
        <title>Draft genome of Mucuna pruriens seed.</title>
        <authorList>
            <person name="Nnadi N.E."/>
            <person name="Vos R."/>
            <person name="Hasami M.H."/>
            <person name="Devisetty U.K."/>
            <person name="Aguiy J.C."/>
        </authorList>
    </citation>
    <scope>NUCLEOTIDE SEQUENCE [LARGE SCALE GENOMIC DNA]</scope>
    <source>
        <strain evidence="2">JCA_2017</strain>
    </source>
</reference>
<accession>A0A371GJI1</accession>
<evidence type="ECO:0000313" key="2">
    <source>
        <dbReference type="EMBL" id="RDX90697.1"/>
    </source>
</evidence>
<dbReference type="AlphaFoldDB" id="A0A371GJI1"/>
<keyword evidence="1" id="KW-0175">Coiled coil</keyword>
<feature type="non-terminal residue" evidence="2">
    <location>
        <position position="73"/>
    </location>
</feature>
<dbReference type="Proteomes" id="UP000257109">
    <property type="component" value="Unassembled WGS sequence"/>
</dbReference>
<evidence type="ECO:0000256" key="1">
    <source>
        <dbReference type="SAM" id="Coils"/>
    </source>
</evidence>
<keyword evidence="3" id="KW-1185">Reference proteome</keyword>
<proteinExistence type="predicted"/>
<sequence>MEEGAKEDDMADRNYEVFSATTEKEGEEMIASELQALQKKHEEKNLKIHELKRQIELTKHRLEKKKKEVKEEQ</sequence>
<dbReference type="EMBL" id="QJKJ01005316">
    <property type="protein sequence ID" value="RDX90697.1"/>
    <property type="molecule type" value="Genomic_DNA"/>
</dbReference>